<name>A0A4R7HV62_9ACTN</name>
<keyword evidence="3" id="KW-1185">Reference proteome</keyword>
<dbReference type="Proteomes" id="UP000294558">
    <property type="component" value="Unassembled WGS sequence"/>
</dbReference>
<organism evidence="2 3">
    <name type="scientific">Ilumatobacter fluminis</name>
    <dbReference type="NCBI Taxonomy" id="467091"/>
    <lineage>
        <taxon>Bacteria</taxon>
        <taxon>Bacillati</taxon>
        <taxon>Actinomycetota</taxon>
        <taxon>Acidimicrobiia</taxon>
        <taxon>Acidimicrobiales</taxon>
        <taxon>Ilumatobacteraceae</taxon>
        <taxon>Ilumatobacter</taxon>
    </lineage>
</organism>
<dbReference type="Gene3D" id="1.25.10.10">
    <property type="entry name" value="Leucine-rich Repeat Variant"/>
    <property type="match status" value="1"/>
</dbReference>
<dbReference type="Pfam" id="PF13646">
    <property type="entry name" value="HEAT_2"/>
    <property type="match status" value="1"/>
</dbReference>
<reference evidence="2 3" key="1">
    <citation type="submission" date="2019-03" db="EMBL/GenBank/DDBJ databases">
        <title>Sequencing the genomes of 1000 actinobacteria strains.</title>
        <authorList>
            <person name="Klenk H.-P."/>
        </authorList>
    </citation>
    <scope>NUCLEOTIDE SEQUENCE [LARGE SCALE GENOMIC DNA]</scope>
    <source>
        <strain evidence="2 3">DSM 18936</strain>
    </source>
</reference>
<dbReference type="SUPFAM" id="SSF48371">
    <property type="entry name" value="ARM repeat"/>
    <property type="match status" value="1"/>
</dbReference>
<dbReference type="AlphaFoldDB" id="A0A4R7HV62"/>
<proteinExistence type="predicted"/>
<comment type="caution">
    <text evidence="2">The sequence shown here is derived from an EMBL/GenBank/DDBJ whole genome shotgun (WGS) entry which is preliminary data.</text>
</comment>
<dbReference type="InterPro" id="IPR004155">
    <property type="entry name" value="PBS_lyase_HEAT"/>
</dbReference>
<evidence type="ECO:0000313" key="2">
    <source>
        <dbReference type="EMBL" id="TDT14857.1"/>
    </source>
</evidence>
<dbReference type="InterPro" id="IPR016024">
    <property type="entry name" value="ARM-type_fold"/>
</dbReference>
<evidence type="ECO:0000256" key="1">
    <source>
        <dbReference type="SAM" id="MobiDB-lite"/>
    </source>
</evidence>
<dbReference type="OrthoDB" id="5178687at2"/>
<dbReference type="EMBL" id="SOAU01000001">
    <property type="protein sequence ID" value="TDT14857.1"/>
    <property type="molecule type" value="Genomic_DNA"/>
</dbReference>
<sequence>MSTDTSTRRRAAVLAGHTGDADAARAAWGDPEGRVREAALGALERCDALDGGLLGQALLDPDTLVRRRAAELAARRPDVDLLATLDDADPDVVEVAAWACGEQLETSDDPDLAVVQRLATLATDHDAPLVREASAAALGAIGHPAGLPAILQACDDKPQIRRRAVLALAPFEGPEVAAAIERALTDRDWQVRQAAEDLRRAEGEVDT</sequence>
<protein>
    <submittedName>
        <fullName evidence="2">HEAT repeat protein</fullName>
    </submittedName>
</protein>
<dbReference type="SMART" id="SM00567">
    <property type="entry name" value="EZ_HEAT"/>
    <property type="match status" value="3"/>
</dbReference>
<gene>
    <name evidence="2" type="ORF">BDK89_0415</name>
</gene>
<dbReference type="RefSeq" id="WP_133867370.1">
    <property type="nucleotide sequence ID" value="NZ_SOAU01000001.1"/>
</dbReference>
<feature type="region of interest" description="Disordered" evidence="1">
    <location>
        <begin position="1"/>
        <end position="28"/>
    </location>
</feature>
<dbReference type="InterPro" id="IPR011989">
    <property type="entry name" value="ARM-like"/>
</dbReference>
<evidence type="ECO:0000313" key="3">
    <source>
        <dbReference type="Proteomes" id="UP000294558"/>
    </source>
</evidence>
<accession>A0A4R7HV62</accession>